<evidence type="ECO:0000256" key="3">
    <source>
        <dbReference type="ARBA" id="ARBA00023002"/>
    </source>
</evidence>
<evidence type="ECO:0000313" key="6">
    <source>
        <dbReference type="Proteomes" id="UP000315753"/>
    </source>
</evidence>
<protein>
    <recommendedName>
        <fullName evidence="7">LLM class flavin-dependent oxidoreductase</fullName>
    </recommendedName>
</protein>
<gene>
    <name evidence="5" type="ORF">FKZ59_00830</name>
</gene>
<dbReference type="EMBL" id="VIGD01000001">
    <property type="protein sequence ID" value="TQE92284.1"/>
    <property type="molecule type" value="Genomic_DNA"/>
</dbReference>
<dbReference type="GO" id="GO:0004497">
    <property type="term" value="F:monooxygenase activity"/>
    <property type="evidence" value="ECO:0007669"/>
    <property type="project" value="UniProtKB-KW"/>
</dbReference>
<keyword evidence="6" id="KW-1185">Reference proteome</keyword>
<dbReference type="OrthoDB" id="3265338at2"/>
<accession>A0A540V691</accession>
<evidence type="ECO:0008006" key="7">
    <source>
        <dbReference type="Google" id="ProtNLM"/>
    </source>
</evidence>
<dbReference type="GO" id="GO:0016705">
    <property type="term" value="F:oxidoreductase activity, acting on paired donors, with incorporation or reduction of molecular oxygen"/>
    <property type="evidence" value="ECO:0007669"/>
    <property type="project" value="InterPro"/>
</dbReference>
<evidence type="ECO:0000256" key="4">
    <source>
        <dbReference type="ARBA" id="ARBA00023033"/>
    </source>
</evidence>
<dbReference type="Proteomes" id="UP000315753">
    <property type="component" value="Unassembled WGS sequence"/>
</dbReference>
<name>A0A540V691_9BACL</name>
<dbReference type="AlphaFoldDB" id="A0A540V691"/>
<evidence type="ECO:0000256" key="2">
    <source>
        <dbReference type="ARBA" id="ARBA00022643"/>
    </source>
</evidence>
<dbReference type="InterPro" id="IPR036661">
    <property type="entry name" value="Luciferase-like_sf"/>
</dbReference>
<proteinExistence type="predicted"/>
<dbReference type="InterPro" id="IPR051260">
    <property type="entry name" value="Diverse_substr_monoxygenases"/>
</dbReference>
<evidence type="ECO:0000256" key="1">
    <source>
        <dbReference type="ARBA" id="ARBA00022630"/>
    </source>
</evidence>
<evidence type="ECO:0000313" key="5">
    <source>
        <dbReference type="EMBL" id="TQE92284.1"/>
    </source>
</evidence>
<organism evidence="5 6">
    <name type="scientific">Ureibacillus terrenus</name>
    <dbReference type="NCBI Taxonomy" id="118246"/>
    <lineage>
        <taxon>Bacteria</taxon>
        <taxon>Bacillati</taxon>
        <taxon>Bacillota</taxon>
        <taxon>Bacilli</taxon>
        <taxon>Bacillales</taxon>
        <taxon>Caryophanaceae</taxon>
        <taxon>Ureibacillus</taxon>
    </lineage>
</organism>
<dbReference type="PANTHER" id="PTHR30011:SF16">
    <property type="entry name" value="C2H2 FINGER DOMAIN TRANSCRIPTION FACTOR (EUROFUNG)-RELATED"/>
    <property type="match status" value="1"/>
</dbReference>
<dbReference type="Gene3D" id="3.20.20.30">
    <property type="entry name" value="Luciferase-like domain"/>
    <property type="match status" value="1"/>
</dbReference>
<comment type="caution">
    <text evidence="5">The sequence shown here is derived from an EMBL/GenBank/DDBJ whole genome shotgun (WGS) entry which is preliminary data.</text>
</comment>
<sequence>MQKLKFKKLFSKLFQELFDRGNLTIRQLAKKIAGARGHRIIFGTPEEIADQLEEWFHQNACDGYNLLFQYYPTLFEEFVDLVIPILQERGVFRKDYEGSTLREHLGLEKTPFRDYEKILNR</sequence>
<reference evidence="5 6" key="1">
    <citation type="submission" date="2019-06" db="EMBL/GenBank/DDBJ databases">
        <title>Genome sequence of Ureibacillus terrenus.</title>
        <authorList>
            <person name="Maclea K.S."/>
            <person name="Simoes M."/>
        </authorList>
    </citation>
    <scope>NUCLEOTIDE SEQUENCE [LARGE SCALE GENOMIC DNA]</scope>
    <source>
        <strain evidence="5 6">ATCC BAA-384</strain>
    </source>
</reference>
<keyword evidence="3" id="KW-0560">Oxidoreductase</keyword>
<keyword evidence="1" id="KW-0285">Flavoprotein</keyword>
<dbReference type="PANTHER" id="PTHR30011">
    <property type="entry name" value="ALKANESULFONATE MONOOXYGENASE-RELATED"/>
    <property type="match status" value="1"/>
</dbReference>
<dbReference type="SUPFAM" id="SSF51679">
    <property type="entry name" value="Bacterial luciferase-like"/>
    <property type="match status" value="1"/>
</dbReference>
<keyword evidence="2" id="KW-0288">FMN</keyword>
<keyword evidence="4" id="KW-0503">Monooxygenase</keyword>